<evidence type="ECO:0000256" key="5">
    <source>
        <dbReference type="ARBA" id="ARBA00022553"/>
    </source>
</evidence>
<dbReference type="InterPro" id="IPR003661">
    <property type="entry name" value="HisK_dim/P_dom"/>
</dbReference>
<dbReference type="PROSITE" id="PS50109">
    <property type="entry name" value="HIS_KIN"/>
    <property type="match status" value="1"/>
</dbReference>
<keyword evidence="6 9" id="KW-0812">Transmembrane</keyword>
<evidence type="ECO:0000256" key="6">
    <source>
        <dbReference type="ARBA" id="ARBA00022692"/>
    </source>
</evidence>
<keyword evidence="11" id="KW-0418">Kinase</keyword>
<sequence>MRVRDPLPLRERWPAFRALPALVQRRFLVMVAPWVLALVVGFPLLWIEFRVITQAPQWHARESLLEESLEIMRRTLDSLQHDISFLRDLSTQIPRMDASSDSPIARLFVSFANSTETFDTVRWIDQLGNERLRVDVKDGIQTLAAQDDLHDLRNEAYFKRGMDLPPGGILFSEIALNLGRDAVEGPVQPIMRVATPFCEGEDCEGVLVINYRASRILSRLNLLAERQGLKVYLVNAAGYWLHGPTPDQSWGWQRGAPSESSMAKTHPLLWQAMQQNEGGRHQDASGDWAYRHLKLDPTTSVDRETPTPLVSELGLTVLVQGDAGLTGQARLRWEIALIGMMILVLVVALRYASHTVSSLIDEARQSRELQSANRALSEANDNLQRVQADLARAERLSSLGLMVAGVAHELNTPLGSANLSLSTLKQSIGTLRARIQSGLKRSDLDSFIDNANTAAELTQAAVIRAAGLVQRFKQVAVDRTAMERRAFDLAEVILDADPRLRKWDEGNPIGLRLELQEGLQMVSYPGPLEQAVSNLLVNALIHAFRGRETGTITLQAKADGPKHVLVRVIDDGNGIDKDHLSRIFDPFFTTSRHEGGTGLGLHIVSQLVAEVLGGTLEAENIVTPRWGTGARFTMRLPREAPMQVVAQAED</sequence>
<keyword evidence="9" id="KW-0472">Membrane</keyword>
<keyword evidence="11" id="KW-0808">Transferase</keyword>
<keyword evidence="5" id="KW-0597">Phosphoprotein</keyword>
<gene>
    <name evidence="11" type="ORF">FXN63_00480</name>
</gene>
<dbReference type="InterPro" id="IPR048760">
    <property type="entry name" value="VP0354-like_sensor_dom"/>
</dbReference>
<evidence type="ECO:0000313" key="12">
    <source>
        <dbReference type="Proteomes" id="UP000325161"/>
    </source>
</evidence>
<feature type="domain" description="Histidine kinase" evidence="10">
    <location>
        <begin position="405"/>
        <end position="640"/>
    </location>
</feature>
<dbReference type="InterPro" id="IPR005467">
    <property type="entry name" value="His_kinase_dom"/>
</dbReference>
<dbReference type="PANTHER" id="PTHR43065:SF42">
    <property type="entry name" value="TWO-COMPONENT SENSOR PPRA"/>
    <property type="match status" value="1"/>
</dbReference>
<dbReference type="Gene3D" id="3.30.565.10">
    <property type="entry name" value="Histidine kinase-like ATPase, C-terminal domain"/>
    <property type="match status" value="1"/>
</dbReference>
<dbReference type="Pfam" id="PF21623">
    <property type="entry name" value="HK_sensor_dom_bact"/>
    <property type="match status" value="1"/>
</dbReference>
<evidence type="ECO:0000256" key="3">
    <source>
        <dbReference type="ARBA" id="ARBA00012438"/>
    </source>
</evidence>
<feature type="coiled-coil region" evidence="8">
    <location>
        <begin position="362"/>
        <end position="396"/>
    </location>
</feature>
<reference evidence="11 12" key="1">
    <citation type="submission" date="2019-08" db="EMBL/GenBank/DDBJ databases">
        <title>Amphibian skin-associated Pigmentiphaga: genome sequence and occurrence across geography and hosts.</title>
        <authorList>
            <person name="Bletz M.C."/>
            <person name="Bunk B."/>
            <person name="Sproeer C."/>
            <person name="Biwer P."/>
            <person name="Reiter S."/>
            <person name="Rabemananjara F.C.E."/>
            <person name="Schulz S."/>
            <person name="Overmann J."/>
            <person name="Vences M."/>
        </authorList>
    </citation>
    <scope>NUCLEOTIDE SEQUENCE [LARGE SCALE GENOMIC DNA]</scope>
    <source>
        <strain evidence="11 12">Mada1488</strain>
    </source>
</reference>
<accession>A0A5C0ASB3</accession>
<feature type="transmembrane region" description="Helical" evidence="9">
    <location>
        <begin position="27"/>
        <end position="47"/>
    </location>
</feature>
<protein>
    <recommendedName>
        <fullName evidence="3">histidine kinase</fullName>
        <ecNumber evidence="3">2.7.13.3</ecNumber>
    </recommendedName>
</protein>
<dbReference type="GO" id="GO:0005886">
    <property type="term" value="C:plasma membrane"/>
    <property type="evidence" value="ECO:0007669"/>
    <property type="project" value="UniProtKB-SubCell"/>
</dbReference>
<keyword evidence="4" id="KW-1003">Cell membrane</keyword>
<evidence type="ECO:0000313" key="11">
    <source>
        <dbReference type="EMBL" id="QEI04474.1"/>
    </source>
</evidence>
<dbReference type="Pfam" id="PF02518">
    <property type="entry name" value="HATPase_c"/>
    <property type="match status" value="1"/>
</dbReference>
<name>A0A5C0ASB3_9BURK</name>
<dbReference type="SUPFAM" id="SSF55874">
    <property type="entry name" value="ATPase domain of HSP90 chaperone/DNA topoisomerase II/histidine kinase"/>
    <property type="match status" value="1"/>
</dbReference>
<dbReference type="InterPro" id="IPR003594">
    <property type="entry name" value="HATPase_dom"/>
</dbReference>
<dbReference type="InterPro" id="IPR004358">
    <property type="entry name" value="Sig_transdc_His_kin-like_C"/>
</dbReference>
<comment type="catalytic activity">
    <reaction evidence="1">
        <text>ATP + protein L-histidine = ADP + protein N-phospho-L-histidine.</text>
        <dbReference type="EC" id="2.7.13.3"/>
    </reaction>
</comment>
<dbReference type="InterPro" id="IPR029151">
    <property type="entry name" value="Sensor-like_sf"/>
</dbReference>
<evidence type="ECO:0000256" key="8">
    <source>
        <dbReference type="SAM" id="Coils"/>
    </source>
</evidence>
<dbReference type="EMBL" id="CP043046">
    <property type="protein sequence ID" value="QEI04474.1"/>
    <property type="molecule type" value="Genomic_DNA"/>
</dbReference>
<evidence type="ECO:0000256" key="1">
    <source>
        <dbReference type="ARBA" id="ARBA00000085"/>
    </source>
</evidence>
<keyword evidence="12" id="KW-1185">Reference proteome</keyword>
<dbReference type="SUPFAM" id="SSF103190">
    <property type="entry name" value="Sensory domain-like"/>
    <property type="match status" value="2"/>
</dbReference>
<evidence type="ECO:0000256" key="2">
    <source>
        <dbReference type="ARBA" id="ARBA00004651"/>
    </source>
</evidence>
<dbReference type="OrthoDB" id="9812260at2"/>
<comment type="subcellular location">
    <subcellularLocation>
        <location evidence="2">Cell membrane</location>
        <topology evidence="2">Multi-pass membrane protein</topology>
    </subcellularLocation>
</comment>
<dbReference type="Gene3D" id="3.30.450.20">
    <property type="entry name" value="PAS domain"/>
    <property type="match status" value="2"/>
</dbReference>
<dbReference type="CDD" id="cd00082">
    <property type="entry name" value="HisKA"/>
    <property type="match status" value="1"/>
</dbReference>
<keyword evidence="7 9" id="KW-1133">Transmembrane helix</keyword>
<dbReference type="Gene3D" id="1.10.287.130">
    <property type="match status" value="1"/>
</dbReference>
<evidence type="ECO:0000256" key="9">
    <source>
        <dbReference type="SAM" id="Phobius"/>
    </source>
</evidence>
<dbReference type="PRINTS" id="PR00344">
    <property type="entry name" value="BCTRLSENSOR"/>
</dbReference>
<dbReference type="SUPFAM" id="SSF47384">
    <property type="entry name" value="Homodimeric domain of signal transducing histidine kinase"/>
    <property type="match status" value="1"/>
</dbReference>
<organism evidence="11 12">
    <name type="scientific">Pigmentiphaga aceris</name>
    <dbReference type="NCBI Taxonomy" id="1940612"/>
    <lineage>
        <taxon>Bacteria</taxon>
        <taxon>Pseudomonadati</taxon>
        <taxon>Pseudomonadota</taxon>
        <taxon>Betaproteobacteria</taxon>
        <taxon>Burkholderiales</taxon>
        <taxon>Alcaligenaceae</taxon>
        <taxon>Pigmentiphaga</taxon>
    </lineage>
</organism>
<dbReference type="InterPro" id="IPR036097">
    <property type="entry name" value="HisK_dim/P_sf"/>
</dbReference>
<dbReference type="Proteomes" id="UP000325161">
    <property type="component" value="Chromosome"/>
</dbReference>
<evidence type="ECO:0000259" key="10">
    <source>
        <dbReference type="PROSITE" id="PS50109"/>
    </source>
</evidence>
<dbReference type="EC" id="2.7.13.3" evidence="3"/>
<proteinExistence type="predicted"/>
<dbReference type="GO" id="GO:0000155">
    <property type="term" value="F:phosphorelay sensor kinase activity"/>
    <property type="evidence" value="ECO:0007669"/>
    <property type="project" value="InterPro"/>
</dbReference>
<keyword evidence="8" id="KW-0175">Coiled coil</keyword>
<evidence type="ECO:0000256" key="7">
    <source>
        <dbReference type="ARBA" id="ARBA00022989"/>
    </source>
</evidence>
<dbReference type="InterPro" id="IPR036890">
    <property type="entry name" value="HATPase_C_sf"/>
</dbReference>
<dbReference type="SMART" id="SM00387">
    <property type="entry name" value="HATPase_c"/>
    <property type="match status" value="1"/>
</dbReference>
<dbReference type="PANTHER" id="PTHR43065">
    <property type="entry name" value="SENSOR HISTIDINE KINASE"/>
    <property type="match status" value="1"/>
</dbReference>
<dbReference type="AlphaFoldDB" id="A0A5C0ASB3"/>
<evidence type="ECO:0000256" key="4">
    <source>
        <dbReference type="ARBA" id="ARBA00022475"/>
    </source>
</evidence>
<dbReference type="KEGG" id="pacr:FXN63_00480"/>